<evidence type="ECO:0008006" key="3">
    <source>
        <dbReference type="Google" id="ProtNLM"/>
    </source>
</evidence>
<protein>
    <recommendedName>
        <fullName evidence="3">Bacteriocin</fullName>
    </recommendedName>
</protein>
<comment type="caution">
    <text evidence="1">The sequence shown here is derived from an EMBL/GenBank/DDBJ whole genome shotgun (WGS) entry which is preliminary data.</text>
</comment>
<reference evidence="1" key="2">
    <citation type="journal article" date="2021" name="PeerJ">
        <title>Extensive microbial diversity within the chicken gut microbiome revealed by metagenomics and culture.</title>
        <authorList>
            <person name="Gilroy R."/>
            <person name="Ravi A."/>
            <person name="Getino M."/>
            <person name="Pursley I."/>
            <person name="Horton D.L."/>
            <person name="Alikhan N.F."/>
            <person name="Baker D."/>
            <person name="Gharbi K."/>
            <person name="Hall N."/>
            <person name="Watson M."/>
            <person name="Adriaenssens E.M."/>
            <person name="Foster-Nyarko E."/>
            <person name="Jarju S."/>
            <person name="Secka A."/>
            <person name="Antonio M."/>
            <person name="Oren A."/>
            <person name="Chaudhuri R.R."/>
            <person name="La Ragione R."/>
            <person name="Hildebrand F."/>
            <person name="Pallen M.J."/>
        </authorList>
    </citation>
    <scope>NUCLEOTIDE SEQUENCE</scope>
    <source>
        <strain evidence="1">CHK193-30670</strain>
    </source>
</reference>
<dbReference type="EMBL" id="DVMT01000053">
    <property type="protein sequence ID" value="HIU40689.1"/>
    <property type="molecule type" value="Genomic_DNA"/>
</dbReference>
<accession>A0A9D1LI65</accession>
<reference evidence="1" key="1">
    <citation type="submission" date="2020-10" db="EMBL/GenBank/DDBJ databases">
        <authorList>
            <person name="Gilroy R."/>
        </authorList>
    </citation>
    <scope>NUCLEOTIDE SEQUENCE</scope>
    <source>
        <strain evidence="1">CHK193-30670</strain>
    </source>
</reference>
<evidence type="ECO:0000313" key="2">
    <source>
        <dbReference type="Proteomes" id="UP000824074"/>
    </source>
</evidence>
<dbReference type="Proteomes" id="UP000824074">
    <property type="component" value="Unassembled WGS sequence"/>
</dbReference>
<name>A0A9D1LI65_9FIRM</name>
<sequence>MRLNKNELKMIKAGASISATLVNALIKGFTTFMDVGRYLGSSIRRLFGNSACPLK</sequence>
<gene>
    <name evidence="1" type="ORF">IAB68_05260</name>
</gene>
<organism evidence="1 2">
    <name type="scientific">Candidatus Aphodocola excrementigallinarum</name>
    <dbReference type="NCBI Taxonomy" id="2840670"/>
    <lineage>
        <taxon>Bacteria</taxon>
        <taxon>Bacillati</taxon>
        <taxon>Bacillota</taxon>
        <taxon>Bacilli</taxon>
        <taxon>Candidatus Aphodocola</taxon>
    </lineage>
</organism>
<dbReference type="AlphaFoldDB" id="A0A9D1LI65"/>
<proteinExistence type="predicted"/>
<evidence type="ECO:0000313" key="1">
    <source>
        <dbReference type="EMBL" id="HIU40689.1"/>
    </source>
</evidence>